<dbReference type="eggNOG" id="ENOG502SPIT">
    <property type="taxonomic scope" value="Eukaryota"/>
</dbReference>
<dbReference type="Proteomes" id="UP000008281">
    <property type="component" value="Unassembled WGS sequence"/>
</dbReference>
<evidence type="ECO:0000313" key="3">
    <source>
        <dbReference type="EMBL" id="EFO86144.1"/>
    </source>
</evidence>
<dbReference type="OrthoDB" id="5781490at2759"/>
<protein>
    <submittedName>
        <fullName evidence="3">Uncharacterized protein</fullName>
    </submittedName>
</protein>
<reference evidence="3" key="1">
    <citation type="submission" date="2007-07" db="EMBL/GenBank/DDBJ databases">
        <title>PCAP assembly of the Caenorhabditis remanei genome.</title>
        <authorList>
            <consortium name="The Caenorhabditis remanei Sequencing Consortium"/>
            <person name="Wilson R.K."/>
        </authorList>
    </citation>
    <scope>NUCLEOTIDE SEQUENCE [LARGE SCALE GENOMIC DNA]</scope>
    <source>
        <strain evidence="3">PB4641</strain>
    </source>
</reference>
<dbReference type="STRING" id="31234.E3LG11"/>
<dbReference type="OMA" id="TPWQLAD"/>
<dbReference type="FunCoup" id="E3LG11">
    <property type="interactions" value="232"/>
</dbReference>
<evidence type="ECO:0000256" key="1">
    <source>
        <dbReference type="SAM" id="Phobius"/>
    </source>
</evidence>
<dbReference type="EMBL" id="DS268408">
    <property type="protein sequence ID" value="EFO86144.1"/>
    <property type="molecule type" value="Genomic_DNA"/>
</dbReference>
<organism evidence="4">
    <name type="scientific">Caenorhabditis remanei</name>
    <name type="common">Caenorhabditis vulgaris</name>
    <dbReference type="NCBI Taxonomy" id="31234"/>
    <lineage>
        <taxon>Eukaryota</taxon>
        <taxon>Metazoa</taxon>
        <taxon>Ecdysozoa</taxon>
        <taxon>Nematoda</taxon>
        <taxon>Chromadorea</taxon>
        <taxon>Rhabditida</taxon>
        <taxon>Rhabditina</taxon>
        <taxon>Rhabditomorpha</taxon>
        <taxon>Rhabditoidea</taxon>
        <taxon>Rhabditidae</taxon>
        <taxon>Peloderinae</taxon>
        <taxon>Caenorhabditis</taxon>
    </lineage>
</organism>
<feature type="chain" id="PRO_5003173625" evidence="2">
    <location>
        <begin position="24"/>
        <end position="219"/>
    </location>
</feature>
<keyword evidence="2" id="KW-0732">Signal</keyword>
<keyword evidence="1" id="KW-0472">Membrane</keyword>
<keyword evidence="1" id="KW-1133">Transmembrane helix</keyword>
<dbReference type="InParanoid" id="E3LG11"/>
<accession>E3LG11</accession>
<sequence length="219" mass="24748">MSRKNGFSVVSVFIISVIAQVTCEEFELENTEALVSYKSHKILNSFETIQVECVQCVQLWRSASAKEGKVCTSGASTCKGNACFMRQCKHCPVYQYMSGCVNFTPWQLADLEMNRRTSELRMRRVGAVLLCEDTFNQTTCVCNRRDKCNSIHSRLPFATYSEGLFRGIVNFDTIIAAMDPRYLEVMSGYHFRFLASSSSFSFSSLFSSIAIIILFLLSL</sequence>
<name>E3LG11_CAERE</name>
<evidence type="ECO:0000313" key="4">
    <source>
        <dbReference type="Proteomes" id="UP000008281"/>
    </source>
</evidence>
<proteinExistence type="predicted"/>
<feature type="transmembrane region" description="Helical" evidence="1">
    <location>
        <begin position="200"/>
        <end position="217"/>
    </location>
</feature>
<evidence type="ECO:0000256" key="2">
    <source>
        <dbReference type="SAM" id="SignalP"/>
    </source>
</evidence>
<dbReference type="AlphaFoldDB" id="E3LG11"/>
<gene>
    <name evidence="3" type="ORF">CRE_02277</name>
</gene>
<feature type="signal peptide" evidence="2">
    <location>
        <begin position="1"/>
        <end position="23"/>
    </location>
</feature>
<dbReference type="HOGENOM" id="CLU_115552_0_0_1"/>
<keyword evidence="4" id="KW-1185">Reference proteome</keyword>
<keyword evidence="1" id="KW-0812">Transmembrane</keyword>